<dbReference type="Proteomes" id="UP000252519">
    <property type="component" value="Unassembled WGS sequence"/>
</dbReference>
<name>A0A368F9L2_ANCCA</name>
<organism evidence="2 3">
    <name type="scientific">Ancylostoma caninum</name>
    <name type="common">Dog hookworm</name>
    <dbReference type="NCBI Taxonomy" id="29170"/>
    <lineage>
        <taxon>Eukaryota</taxon>
        <taxon>Metazoa</taxon>
        <taxon>Ecdysozoa</taxon>
        <taxon>Nematoda</taxon>
        <taxon>Chromadorea</taxon>
        <taxon>Rhabditida</taxon>
        <taxon>Rhabditina</taxon>
        <taxon>Rhabditomorpha</taxon>
        <taxon>Strongyloidea</taxon>
        <taxon>Ancylostomatidae</taxon>
        <taxon>Ancylostomatinae</taxon>
        <taxon>Ancylostoma</taxon>
    </lineage>
</organism>
<gene>
    <name evidence="2" type="ORF">ANCCAN_25512</name>
</gene>
<accession>A0A368F9L2</accession>
<reference evidence="2 3" key="1">
    <citation type="submission" date="2014-10" db="EMBL/GenBank/DDBJ databases">
        <title>Draft genome of the hookworm Ancylostoma caninum.</title>
        <authorList>
            <person name="Mitreva M."/>
        </authorList>
    </citation>
    <scope>NUCLEOTIDE SEQUENCE [LARGE SCALE GENOMIC DNA]</scope>
    <source>
        <strain evidence="2 3">Baltimore</strain>
    </source>
</reference>
<feature type="compositionally biased region" description="Polar residues" evidence="1">
    <location>
        <begin position="1"/>
        <end position="31"/>
    </location>
</feature>
<feature type="region of interest" description="Disordered" evidence="1">
    <location>
        <begin position="1"/>
        <end position="60"/>
    </location>
</feature>
<dbReference type="AlphaFoldDB" id="A0A368F9L2"/>
<evidence type="ECO:0000256" key="1">
    <source>
        <dbReference type="SAM" id="MobiDB-lite"/>
    </source>
</evidence>
<dbReference type="EMBL" id="JOJR01002354">
    <property type="protein sequence ID" value="RCN28742.1"/>
    <property type="molecule type" value="Genomic_DNA"/>
</dbReference>
<protein>
    <submittedName>
        <fullName evidence="2">Uncharacterized protein</fullName>
    </submittedName>
</protein>
<comment type="caution">
    <text evidence="2">The sequence shown here is derived from an EMBL/GenBank/DDBJ whole genome shotgun (WGS) entry which is preliminary data.</text>
</comment>
<sequence>MNGPASESPSSTRSKDQISTIRMESPGSESPRSIRENHKGSGNLRGGGLQKVYVSQKPVSQTPLRSDVVVHALSKLALPRRAGRAVILAFYAFSLTLNCDRTLSPRDSH</sequence>
<evidence type="ECO:0000313" key="3">
    <source>
        <dbReference type="Proteomes" id="UP000252519"/>
    </source>
</evidence>
<keyword evidence="3" id="KW-1185">Reference proteome</keyword>
<evidence type="ECO:0000313" key="2">
    <source>
        <dbReference type="EMBL" id="RCN28742.1"/>
    </source>
</evidence>
<proteinExistence type="predicted"/>
<dbReference type="OrthoDB" id="10467308at2759"/>